<evidence type="ECO:0000256" key="6">
    <source>
        <dbReference type="ARBA" id="ARBA00023002"/>
    </source>
</evidence>
<dbReference type="PANTHER" id="PTHR10742:SF386">
    <property type="entry name" value="LYSINE-SPECIFIC HISTONE DEMETHYLASE 1A"/>
    <property type="match status" value="1"/>
</dbReference>
<dbReference type="SUPFAM" id="SSF51905">
    <property type="entry name" value="FAD/NAD(P)-binding domain"/>
    <property type="match status" value="2"/>
</dbReference>
<dbReference type="GO" id="GO:0050361">
    <property type="term" value="F:tryptophan 2-monooxygenase activity"/>
    <property type="evidence" value="ECO:0007669"/>
    <property type="project" value="UniProtKB-EC"/>
</dbReference>
<dbReference type="EMBL" id="PYGJ01000001">
    <property type="protein sequence ID" value="PSL21685.1"/>
    <property type="molecule type" value="Genomic_DNA"/>
</dbReference>
<evidence type="ECO:0000256" key="7">
    <source>
        <dbReference type="ARBA" id="ARBA00023070"/>
    </source>
</evidence>
<comment type="catalytic activity">
    <reaction evidence="8">
        <text>L-tryptophan + O2 = indole-3-acetamide + CO2 + H2O</text>
        <dbReference type="Rhea" id="RHEA:16165"/>
        <dbReference type="ChEBI" id="CHEBI:15377"/>
        <dbReference type="ChEBI" id="CHEBI:15379"/>
        <dbReference type="ChEBI" id="CHEBI:16031"/>
        <dbReference type="ChEBI" id="CHEBI:16526"/>
        <dbReference type="ChEBI" id="CHEBI:57912"/>
        <dbReference type="EC" id="1.13.12.3"/>
    </reaction>
</comment>
<evidence type="ECO:0000313" key="11">
    <source>
        <dbReference type="Proteomes" id="UP000240418"/>
    </source>
</evidence>
<feature type="domain" description="Amine oxidase" evidence="9">
    <location>
        <begin position="25"/>
        <end position="101"/>
    </location>
</feature>
<evidence type="ECO:0000256" key="3">
    <source>
        <dbReference type="ARBA" id="ARBA00005995"/>
    </source>
</evidence>
<dbReference type="AlphaFoldDB" id="A0A2P8FIZ5"/>
<keyword evidence="11" id="KW-1185">Reference proteome</keyword>
<keyword evidence="6" id="KW-0560">Oxidoreductase</keyword>
<feature type="domain" description="Amine oxidase" evidence="9">
    <location>
        <begin position="116"/>
        <end position="181"/>
    </location>
</feature>
<dbReference type="InterPro" id="IPR002937">
    <property type="entry name" value="Amino_oxidase"/>
</dbReference>
<gene>
    <name evidence="10" type="ORF">CLV88_101109</name>
</gene>
<evidence type="ECO:0000256" key="2">
    <source>
        <dbReference type="ARBA" id="ARBA00005833"/>
    </source>
</evidence>
<evidence type="ECO:0000313" key="10">
    <source>
        <dbReference type="EMBL" id="PSL21685.1"/>
    </source>
</evidence>
<comment type="similarity">
    <text evidence="3">Belongs to the flavin monoamine oxidase family.</text>
</comment>
<dbReference type="Gene3D" id="3.50.50.60">
    <property type="entry name" value="FAD/NAD(P)-binding domain"/>
    <property type="match status" value="2"/>
</dbReference>
<evidence type="ECO:0000256" key="4">
    <source>
        <dbReference type="ARBA" id="ARBA00012535"/>
    </source>
</evidence>
<name>A0A2P8FIZ5_9RHOB</name>
<comment type="pathway">
    <text evidence="1">Plant hormone metabolism; auxin biosynthesis.</text>
</comment>
<dbReference type="EC" id="1.13.12.3" evidence="4"/>
<dbReference type="SUPFAM" id="SSF54373">
    <property type="entry name" value="FAD-linked reductases, C-terminal domain"/>
    <property type="match status" value="1"/>
</dbReference>
<comment type="caution">
    <text evidence="10">The sequence shown here is derived from an EMBL/GenBank/DDBJ whole genome shotgun (WGS) entry which is preliminary data.</text>
</comment>
<dbReference type="Proteomes" id="UP000240418">
    <property type="component" value="Unassembled WGS sequence"/>
</dbReference>
<evidence type="ECO:0000256" key="5">
    <source>
        <dbReference type="ARBA" id="ARBA00017871"/>
    </source>
</evidence>
<dbReference type="PRINTS" id="PR00419">
    <property type="entry name" value="ADXRDTASE"/>
</dbReference>
<evidence type="ECO:0000259" key="9">
    <source>
        <dbReference type="Pfam" id="PF01593"/>
    </source>
</evidence>
<dbReference type="InterPro" id="IPR036188">
    <property type="entry name" value="FAD/NAD-bd_sf"/>
</dbReference>
<organism evidence="10 11">
    <name type="scientific">Shimia abyssi</name>
    <dbReference type="NCBI Taxonomy" id="1662395"/>
    <lineage>
        <taxon>Bacteria</taxon>
        <taxon>Pseudomonadati</taxon>
        <taxon>Pseudomonadota</taxon>
        <taxon>Alphaproteobacteria</taxon>
        <taxon>Rhodobacterales</taxon>
        <taxon>Roseobacteraceae</taxon>
    </lineage>
</organism>
<evidence type="ECO:0000256" key="1">
    <source>
        <dbReference type="ARBA" id="ARBA00004814"/>
    </source>
</evidence>
<proteinExistence type="inferred from homology"/>
<dbReference type="GO" id="GO:0009851">
    <property type="term" value="P:auxin biosynthetic process"/>
    <property type="evidence" value="ECO:0007669"/>
    <property type="project" value="UniProtKB-KW"/>
</dbReference>
<accession>A0A2P8FIZ5</accession>
<dbReference type="InterPro" id="IPR050281">
    <property type="entry name" value="Flavin_monoamine_oxidase"/>
</dbReference>
<protein>
    <recommendedName>
        <fullName evidence="5">Tryptophan 2-monooxygenase</fullName>
        <ecNumber evidence="4">1.13.12.3</ecNumber>
    </recommendedName>
</protein>
<evidence type="ECO:0000256" key="8">
    <source>
        <dbReference type="ARBA" id="ARBA00047321"/>
    </source>
</evidence>
<reference evidence="10 11" key="1">
    <citation type="submission" date="2018-03" db="EMBL/GenBank/DDBJ databases">
        <title>Genomic Encyclopedia of Archaeal and Bacterial Type Strains, Phase II (KMG-II): from individual species to whole genera.</title>
        <authorList>
            <person name="Goeker M."/>
        </authorList>
    </citation>
    <scope>NUCLEOTIDE SEQUENCE [LARGE SCALE GENOMIC DNA]</scope>
    <source>
        <strain evidence="10 11">DSM 100673</strain>
    </source>
</reference>
<keyword evidence="7" id="KW-0073">Auxin biosynthesis</keyword>
<feature type="domain" description="Amine oxidase" evidence="9">
    <location>
        <begin position="234"/>
        <end position="403"/>
    </location>
</feature>
<dbReference type="PANTHER" id="PTHR10742">
    <property type="entry name" value="FLAVIN MONOAMINE OXIDASE"/>
    <property type="match status" value="1"/>
</dbReference>
<sequence length="403" mass="43920">MDRRHAMAVFAAGAIAGFMPWRGAQAAPAPLKGYLRTNWSRDPYSYGSYSYFAKGSRRSHREALQRPVAERLFFAGEAVFPKFNSTVHAAHESGLFTAKEVAKRRYRKVAIIGAGMSGLTAAHALTKTGHEVTVFEARDRIGGRIWTDARLGPALDLGASWIHGTRRNPVAKLARAAGQKTIATDDSYVIRGRDGRPIADRDAPDWLASVEMQSEAGADPGQIDLSAYENEPGYGGKEVIFPDGYSDVFRSLSDNYTVKLSQKLNSVHYDDNGVSLSVGDAEVRFEAVVVTVPLGVLKRGEIQFEPALPASKTDAISRLGMGVLDKLYLMYEAPFWDRDVTWLVTPENGLARGQMNLFMNLEPYVGAPLLCAFNGGSPAKELAGWTDNRIVQAAQETLAAAFG</sequence>
<dbReference type="Gene3D" id="3.90.660.10">
    <property type="match status" value="1"/>
</dbReference>
<dbReference type="Pfam" id="PF01593">
    <property type="entry name" value="Amino_oxidase"/>
    <property type="match status" value="3"/>
</dbReference>
<comment type="similarity">
    <text evidence="2">Belongs to the tryptophan 2-monooxygenase family.</text>
</comment>